<dbReference type="GO" id="GO:0006811">
    <property type="term" value="P:monoatomic ion transport"/>
    <property type="evidence" value="ECO:0007669"/>
    <property type="project" value="UniProtKB-KW"/>
</dbReference>
<dbReference type="PIRSF" id="PIRSF006603">
    <property type="entry name" value="DinF"/>
    <property type="match status" value="1"/>
</dbReference>
<evidence type="ECO:0000256" key="7">
    <source>
        <dbReference type="ARBA" id="ARBA00023065"/>
    </source>
</evidence>
<keyword evidence="6 10" id="KW-1133">Transmembrane helix</keyword>
<dbReference type="OrthoDB" id="9780160at2"/>
<evidence type="ECO:0000256" key="6">
    <source>
        <dbReference type="ARBA" id="ARBA00022989"/>
    </source>
</evidence>
<feature type="transmembrane region" description="Helical" evidence="10">
    <location>
        <begin position="42"/>
        <end position="62"/>
    </location>
</feature>
<evidence type="ECO:0000256" key="1">
    <source>
        <dbReference type="ARBA" id="ARBA00004429"/>
    </source>
</evidence>
<dbReference type="CDD" id="cd13133">
    <property type="entry name" value="MATE_like_7"/>
    <property type="match status" value="1"/>
</dbReference>
<evidence type="ECO:0000256" key="4">
    <source>
        <dbReference type="ARBA" id="ARBA00022475"/>
    </source>
</evidence>
<dbReference type="InterPro" id="IPR002528">
    <property type="entry name" value="MATE_fam"/>
</dbReference>
<feature type="transmembrane region" description="Helical" evidence="10">
    <location>
        <begin position="152"/>
        <end position="174"/>
    </location>
</feature>
<keyword evidence="7" id="KW-0406">Ion transport</keyword>
<evidence type="ECO:0000313" key="12">
    <source>
        <dbReference type="Proteomes" id="UP000235116"/>
    </source>
</evidence>
<accession>A0A2K9LFL6</accession>
<comment type="subcellular location">
    <subcellularLocation>
        <location evidence="1">Cell inner membrane</location>
        <topology evidence="1">Multi-pass membrane protein</topology>
    </subcellularLocation>
</comment>
<feature type="transmembrane region" description="Helical" evidence="10">
    <location>
        <begin position="341"/>
        <end position="364"/>
    </location>
</feature>
<dbReference type="EMBL" id="CP022684">
    <property type="protein sequence ID" value="AUM11158.1"/>
    <property type="molecule type" value="Genomic_DNA"/>
</dbReference>
<keyword evidence="2" id="KW-0813">Transport</keyword>
<dbReference type="Proteomes" id="UP000235116">
    <property type="component" value="Chromosome"/>
</dbReference>
<dbReference type="GO" id="GO:0005886">
    <property type="term" value="C:plasma membrane"/>
    <property type="evidence" value="ECO:0007669"/>
    <property type="project" value="UniProtKB-SubCell"/>
</dbReference>
<dbReference type="PANTHER" id="PTHR43298">
    <property type="entry name" value="MULTIDRUG RESISTANCE PROTEIN NORM-RELATED"/>
    <property type="match status" value="1"/>
</dbReference>
<evidence type="ECO:0000256" key="5">
    <source>
        <dbReference type="ARBA" id="ARBA00022692"/>
    </source>
</evidence>
<protein>
    <recommendedName>
        <fullName evidence="9">Multidrug-efflux transporter</fullName>
    </recommendedName>
</protein>
<evidence type="ECO:0000256" key="2">
    <source>
        <dbReference type="ARBA" id="ARBA00022448"/>
    </source>
</evidence>
<name>A0A2K9LFL6_9GAMM</name>
<feature type="transmembrane region" description="Helical" evidence="10">
    <location>
        <begin position="119"/>
        <end position="140"/>
    </location>
</feature>
<evidence type="ECO:0000256" key="9">
    <source>
        <dbReference type="ARBA" id="ARBA00031636"/>
    </source>
</evidence>
<dbReference type="InterPro" id="IPR050222">
    <property type="entry name" value="MATE_MdtK"/>
</dbReference>
<keyword evidence="4" id="KW-1003">Cell membrane</keyword>
<dbReference type="KEGG" id="kak:Kalk_01340"/>
<feature type="transmembrane region" description="Helical" evidence="10">
    <location>
        <begin position="299"/>
        <end position="321"/>
    </location>
</feature>
<feature type="transmembrane region" description="Helical" evidence="10">
    <location>
        <begin position="180"/>
        <end position="205"/>
    </location>
</feature>
<keyword evidence="3" id="KW-0050">Antiport</keyword>
<keyword evidence="8 10" id="KW-0472">Membrane</keyword>
<feature type="transmembrane region" description="Helical" evidence="10">
    <location>
        <begin position="226"/>
        <end position="249"/>
    </location>
</feature>
<evidence type="ECO:0000256" key="10">
    <source>
        <dbReference type="SAM" id="Phobius"/>
    </source>
</evidence>
<proteinExistence type="predicted"/>
<reference evidence="12" key="1">
    <citation type="submission" date="2017-08" db="EMBL/GenBank/DDBJ databases">
        <title>Direct submision.</title>
        <authorList>
            <person name="Kim S.-J."/>
            <person name="Rhee S.-K."/>
        </authorList>
    </citation>
    <scope>NUCLEOTIDE SEQUENCE [LARGE SCALE GENOMIC DNA]</scope>
    <source>
        <strain evidence="12">GI5</strain>
    </source>
</reference>
<dbReference type="GO" id="GO:0015297">
    <property type="term" value="F:antiporter activity"/>
    <property type="evidence" value="ECO:0007669"/>
    <property type="project" value="UniProtKB-KW"/>
</dbReference>
<evidence type="ECO:0000256" key="3">
    <source>
        <dbReference type="ARBA" id="ARBA00022449"/>
    </source>
</evidence>
<organism evidence="11 12">
    <name type="scientific">Ketobacter alkanivorans</name>
    <dbReference type="NCBI Taxonomy" id="1917421"/>
    <lineage>
        <taxon>Bacteria</taxon>
        <taxon>Pseudomonadati</taxon>
        <taxon>Pseudomonadota</taxon>
        <taxon>Gammaproteobacteria</taxon>
        <taxon>Pseudomonadales</taxon>
        <taxon>Ketobacteraceae</taxon>
        <taxon>Ketobacter</taxon>
    </lineage>
</organism>
<keyword evidence="5 10" id="KW-0812">Transmembrane</keyword>
<evidence type="ECO:0000313" key="11">
    <source>
        <dbReference type="EMBL" id="AUM11158.1"/>
    </source>
</evidence>
<keyword evidence="12" id="KW-1185">Reference proteome</keyword>
<dbReference type="PANTHER" id="PTHR43298:SF2">
    <property type="entry name" value="FMN_FAD EXPORTER YEEO-RELATED"/>
    <property type="match status" value="1"/>
</dbReference>
<dbReference type="Pfam" id="PF01554">
    <property type="entry name" value="MatE"/>
    <property type="match status" value="2"/>
</dbReference>
<dbReference type="NCBIfam" id="TIGR00797">
    <property type="entry name" value="matE"/>
    <property type="match status" value="1"/>
</dbReference>
<gene>
    <name evidence="11" type="ORF">Kalk_01340</name>
</gene>
<feature type="transmembrane region" description="Helical" evidence="10">
    <location>
        <begin position="83"/>
        <end position="107"/>
    </location>
</feature>
<dbReference type="AlphaFoldDB" id="A0A2K9LFL6"/>
<feature type="transmembrane region" description="Helical" evidence="10">
    <location>
        <begin position="261"/>
        <end position="287"/>
    </location>
</feature>
<dbReference type="GO" id="GO:0042910">
    <property type="term" value="F:xenobiotic transmembrane transporter activity"/>
    <property type="evidence" value="ECO:0007669"/>
    <property type="project" value="InterPro"/>
</dbReference>
<sequence>MVLALPIMAGMLSQSILNIVDTWMVSSLGSDALAAVGMASNTNYLASAAVIGLGAGVQAMVARRRGENNETAMALPLNAGLSIALLMALPLFLVFYLGAAPLMAFLIDDPLVAPIAADYFGIRIVGIFALGMNFSFRGYWNGVNRSTVYMRTLIVMHVCNVVLSYGFIFGAFGFPELGVYGAGLGTSLALYIASVLYLIQCWMYSRGHGFLAVMPRWPQIRDTLKLALPNSIQQVFFAGGLTMLFWIIARVGTPELAVGHVLITIILFLILPSMGLGMAATSLVSQALGRGDAEDAHRWGVNITLLGMVLLWVIALPLVVVPDLILSTFFHEPELIDLARAPLQITGLFIGLDACGIILSQALLGAGASSAVMKISIILQWAFFIPAAFIVGPVLGYGLLGIWLFQLIQRLLQAIIMARQWKSRTWATIKI</sequence>
<evidence type="ECO:0000256" key="8">
    <source>
        <dbReference type="ARBA" id="ARBA00023136"/>
    </source>
</evidence>
<dbReference type="InterPro" id="IPR048279">
    <property type="entry name" value="MdtK-like"/>
</dbReference>